<gene>
    <name evidence="1" type="ORF">HID58_029145</name>
</gene>
<name>A0ABQ8CC96_BRANA</name>
<dbReference type="EMBL" id="JAGKQM010000008">
    <property type="protein sequence ID" value="KAH0914699.1"/>
    <property type="molecule type" value="Genomic_DNA"/>
</dbReference>
<evidence type="ECO:0000313" key="1">
    <source>
        <dbReference type="EMBL" id="KAH0914699.1"/>
    </source>
</evidence>
<sequence>MHKKFRNCRSRNSNVCLSVFEGLAKALDEMRISIEPKVVVATNFNPKLRFFSGRLFLNATSPIHFYFNNDSGKSYLER</sequence>
<reference evidence="1 2" key="1">
    <citation type="submission" date="2021-05" db="EMBL/GenBank/DDBJ databases">
        <title>Genome Assembly of Synthetic Allotetraploid Brassica napus Reveals Homoeologous Exchanges between Subgenomes.</title>
        <authorList>
            <person name="Davis J.T."/>
        </authorList>
    </citation>
    <scope>NUCLEOTIDE SEQUENCE [LARGE SCALE GENOMIC DNA]</scope>
    <source>
        <strain evidence="2">cv. Da-Ae</strain>
        <tissue evidence="1">Seedling</tissue>
    </source>
</reference>
<comment type="caution">
    <text evidence="1">The sequence shown here is derived from an EMBL/GenBank/DDBJ whole genome shotgun (WGS) entry which is preliminary data.</text>
</comment>
<keyword evidence="2" id="KW-1185">Reference proteome</keyword>
<dbReference type="Proteomes" id="UP000824890">
    <property type="component" value="Unassembled WGS sequence"/>
</dbReference>
<evidence type="ECO:0000313" key="2">
    <source>
        <dbReference type="Proteomes" id="UP000824890"/>
    </source>
</evidence>
<proteinExistence type="predicted"/>
<accession>A0ABQ8CC96</accession>
<protein>
    <submittedName>
        <fullName evidence="1">Uncharacterized protein</fullName>
    </submittedName>
</protein>
<organism evidence="1 2">
    <name type="scientific">Brassica napus</name>
    <name type="common">Rape</name>
    <dbReference type="NCBI Taxonomy" id="3708"/>
    <lineage>
        <taxon>Eukaryota</taxon>
        <taxon>Viridiplantae</taxon>
        <taxon>Streptophyta</taxon>
        <taxon>Embryophyta</taxon>
        <taxon>Tracheophyta</taxon>
        <taxon>Spermatophyta</taxon>
        <taxon>Magnoliopsida</taxon>
        <taxon>eudicotyledons</taxon>
        <taxon>Gunneridae</taxon>
        <taxon>Pentapetalae</taxon>
        <taxon>rosids</taxon>
        <taxon>malvids</taxon>
        <taxon>Brassicales</taxon>
        <taxon>Brassicaceae</taxon>
        <taxon>Brassiceae</taxon>
        <taxon>Brassica</taxon>
    </lineage>
</organism>